<proteinExistence type="predicted"/>
<evidence type="ECO:0000313" key="2">
    <source>
        <dbReference type="Proteomes" id="UP000499080"/>
    </source>
</evidence>
<accession>A0A4Y2CG17</accession>
<organism evidence="1 2">
    <name type="scientific">Araneus ventricosus</name>
    <name type="common">Orbweaver spider</name>
    <name type="synonym">Epeira ventricosa</name>
    <dbReference type="NCBI Taxonomy" id="182803"/>
    <lineage>
        <taxon>Eukaryota</taxon>
        <taxon>Metazoa</taxon>
        <taxon>Ecdysozoa</taxon>
        <taxon>Arthropoda</taxon>
        <taxon>Chelicerata</taxon>
        <taxon>Arachnida</taxon>
        <taxon>Araneae</taxon>
        <taxon>Araneomorphae</taxon>
        <taxon>Entelegynae</taxon>
        <taxon>Araneoidea</taxon>
        <taxon>Araneidae</taxon>
        <taxon>Araneus</taxon>
    </lineage>
</organism>
<sequence length="126" mass="13850">MHQNLEEDCSAGIGISESEWAAAECPVTGATRAFLSGGCSHHPQTEERPPPASNWCGWINSELLGDMRRGCTTPLACHSPEQLNRDNAGSGHRNLNWINAASHWRVSLFKAEVEIDNKGLRNAWDI</sequence>
<keyword evidence="2" id="KW-1185">Reference proteome</keyword>
<protein>
    <submittedName>
        <fullName evidence="1">Uncharacterized protein</fullName>
    </submittedName>
</protein>
<gene>
    <name evidence="1" type="ORF">AVEN_256906_1</name>
</gene>
<comment type="caution">
    <text evidence="1">The sequence shown here is derived from an EMBL/GenBank/DDBJ whole genome shotgun (WGS) entry which is preliminary data.</text>
</comment>
<evidence type="ECO:0000313" key="1">
    <source>
        <dbReference type="EMBL" id="GBM03362.1"/>
    </source>
</evidence>
<dbReference type="Proteomes" id="UP000499080">
    <property type="component" value="Unassembled WGS sequence"/>
</dbReference>
<name>A0A4Y2CG17_ARAVE</name>
<dbReference type="AlphaFoldDB" id="A0A4Y2CG17"/>
<dbReference type="EMBL" id="BGPR01000190">
    <property type="protein sequence ID" value="GBM03362.1"/>
    <property type="molecule type" value="Genomic_DNA"/>
</dbReference>
<reference evidence="1 2" key="1">
    <citation type="journal article" date="2019" name="Sci. Rep.">
        <title>Orb-weaving spider Araneus ventricosus genome elucidates the spidroin gene catalogue.</title>
        <authorList>
            <person name="Kono N."/>
            <person name="Nakamura H."/>
            <person name="Ohtoshi R."/>
            <person name="Moran D.A.P."/>
            <person name="Shinohara A."/>
            <person name="Yoshida Y."/>
            <person name="Fujiwara M."/>
            <person name="Mori M."/>
            <person name="Tomita M."/>
            <person name="Arakawa K."/>
        </authorList>
    </citation>
    <scope>NUCLEOTIDE SEQUENCE [LARGE SCALE GENOMIC DNA]</scope>
</reference>